<reference evidence="2" key="1">
    <citation type="submission" date="2022-11" db="EMBL/GenBank/DDBJ databases">
        <authorList>
            <person name="Petersen C."/>
        </authorList>
    </citation>
    <scope>NUCLEOTIDE SEQUENCE</scope>
    <source>
        <strain evidence="2">IBT 23319</strain>
    </source>
</reference>
<feature type="compositionally biased region" description="Polar residues" evidence="1">
    <location>
        <begin position="72"/>
        <end position="82"/>
    </location>
</feature>
<dbReference type="AlphaFoldDB" id="A0A9W9PEL9"/>
<accession>A0A9W9PEL9</accession>
<proteinExistence type="predicted"/>
<dbReference type="PANTHER" id="PTHR28042">
    <property type="entry name" value="E3 UBIQUITIN-PROTEIN LIGASE COMPLEX SLX5-SLX8 SUBUNIT SLX5"/>
    <property type="match status" value="1"/>
</dbReference>
<protein>
    <recommendedName>
        <fullName evidence="4">RING-type domain-containing protein</fullName>
    </recommendedName>
</protein>
<keyword evidence="3" id="KW-1185">Reference proteome</keyword>
<dbReference type="PANTHER" id="PTHR28042:SF1">
    <property type="entry name" value="E3 UBIQUITIN-PROTEIN LIGASE COMPLEX SLX5-SLX8 SUBUNIT SLX5"/>
    <property type="match status" value="1"/>
</dbReference>
<dbReference type="GeneID" id="81379435"/>
<dbReference type="InterPro" id="IPR038886">
    <property type="entry name" value="E3_SLX5/Rfp1"/>
</dbReference>
<evidence type="ECO:0000313" key="2">
    <source>
        <dbReference type="EMBL" id="KAJ5243021.1"/>
    </source>
</evidence>
<dbReference type="GO" id="GO:0033768">
    <property type="term" value="C:SUMO-targeted ubiquitin ligase complex"/>
    <property type="evidence" value="ECO:0007669"/>
    <property type="project" value="TreeGrafter"/>
</dbReference>
<gene>
    <name evidence="2" type="ORF">N7469_001348</name>
</gene>
<dbReference type="Proteomes" id="UP001147733">
    <property type="component" value="Unassembled WGS sequence"/>
</dbReference>
<reference evidence="2" key="2">
    <citation type="journal article" date="2023" name="IMA Fungus">
        <title>Comparative genomic study of the Penicillium genus elucidates a diverse pangenome and 15 lateral gene transfer events.</title>
        <authorList>
            <person name="Petersen C."/>
            <person name="Sorensen T."/>
            <person name="Nielsen M.R."/>
            <person name="Sondergaard T.E."/>
            <person name="Sorensen J.L."/>
            <person name="Fitzpatrick D.A."/>
            <person name="Frisvad J.C."/>
            <person name="Nielsen K.L."/>
        </authorList>
    </citation>
    <scope>NUCLEOTIDE SEQUENCE</scope>
    <source>
        <strain evidence="2">IBT 23319</strain>
    </source>
</reference>
<feature type="region of interest" description="Disordered" evidence="1">
    <location>
        <begin position="1"/>
        <end position="159"/>
    </location>
</feature>
<comment type="caution">
    <text evidence="2">The sequence shown here is derived from an EMBL/GenBank/DDBJ whole genome shotgun (WGS) entry which is preliminary data.</text>
</comment>
<sequence>MSHEPSEGSSGSWRSPFYPRPESSIARPSRLPHIRTSRDGYDLRSPAQGLTQQEAVIDLTEEPETPPHRASQPGSGSRSSTAGRPPRFGRDILEDIVDLEDEEEDISNDAAEGSPSSPDVQFIGSTSRRLPHPLASRGLDTRSALRPSQNSPRRRIGTSGRFPFLSSVTSLLGANARSQTAFDVDTFFLGPDGGFPGPFAELANLDYAMPSFSMASSSSSAQPAASNRQDEYKAPSPAPEGFSRTLGEDDVAVCPNCYWELGTGEGKKQEIWVAKPCGHVYCGECTENRSLSKAKKAQSNPKTKPFSKCQVLDCGKAVSAPTAMIHLYL</sequence>
<feature type="compositionally biased region" description="Polar residues" evidence="1">
    <location>
        <begin position="114"/>
        <end position="128"/>
    </location>
</feature>
<feature type="compositionally biased region" description="Acidic residues" evidence="1">
    <location>
        <begin position="94"/>
        <end position="107"/>
    </location>
</feature>
<feature type="region of interest" description="Disordered" evidence="1">
    <location>
        <begin position="216"/>
        <end position="245"/>
    </location>
</feature>
<organism evidence="2 3">
    <name type="scientific">Penicillium citrinum</name>
    <dbReference type="NCBI Taxonomy" id="5077"/>
    <lineage>
        <taxon>Eukaryota</taxon>
        <taxon>Fungi</taxon>
        <taxon>Dikarya</taxon>
        <taxon>Ascomycota</taxon>
        <taxon>Pezizomycotina</taxon>
        <taxon>Eurotiomycetes</taxon>
        <taxon>Eurotiomycetidae</taxon>
        <taxon>Eurotiales</taxon>
        <taxon>Aspergillaceae</taxon>
        <taxon>Penicillium</taxon>
    </lineage>
</organism>
<dbReference type="EMBL" id="JAPQKT010000001">
    <property type="protein sequence ID" value="KAJ5243021.1"/>
    <property type="molecule type" value="Genomic_DNA"/>
</dbReference>
<dbReference type="GO" id="GO:0004842">
    <property type="term" value="F:ubiquitin-protein transferase activity"/>
    <property type="evidence" value="ECO:0007669"/>
    <property type="project" value="TreeGrafter"/>
</dbReference>
<dbReference type="OrthoDB" id="2398441at2759"/>
<evidence type="ECO:0000313" key="3">
    <source>
        <dbReference type="Proteomes" id="UP001147733"/>
    </source>
</evidence>
<feature type="compositionally biased region" description="Low complexity" evidence="1">
    <location>
        <begin position="216"/>
        <end position="226"/>
    </location>
</feature>
<evidence type="ECO:0008006" key="4">
    <source>
        <dbReference type="Google" id="ProtNLM"/>
    </source>
</evidence>
<dbReference type="RefSeq" id="XP_056506025.1">
    <property type="nucleotide sequence ID" value="XM_056640268.1"/>
</dbReference>
<evidence type="ECO:0000256" key="1">
    <source>
        <dbReference type="SAM" id="MobiDB-lite"/>
    </source>
</evidence>
<name>A0A9W9PEL9_PENCI</name>